<accession>A0A080YUC8</accession>
<dbReference type="HOGENOM" id="CLU_2532106_0_0_1"/>
<dbReference type="EMBL" id="HG670306">
    <property type="protein sequence ID" value="CDM86997.1"/>
    <property type="molecule type" value="Genomic_DNA"/>
</dbReference>
<name>A0A080YUC8_WHEAT</name>
<proteinExistence type="predicted"/>
<evidence type="ECO:0000313" key="1">
    <source>
        <dbReference type="EMBL" id="CDM86997.1"/>
    </source>
</evidence>
<organism evidence="1">
    <name type="scientific">Triticum aestivum</name>
    <name type="common">Wheat</name>
    <dbReference type="NCBI Taxonomy" id="4565"/>
    <lineage>
        <taxon>Eukaryota</taxon>
        <taxon>Viridiplantae</taxon>
        <taxon>Streptophyta</taxon>
        <taxon>Embryophyta</taxon>
        <taxon>Tracheophyta</taxon>
        <taxon>Spermatophyta</taxon>
        <taxon>Magnoliopsida</taxon>
        <taxon>Liliopsida</taxon>
        <taxon>Poales</taxon>
        <taxon>Poaceae</taxon>
        <taxon>BOP clade</taxon>
        <taxon>Pooideae</taxon>
        <taxon>Triticodae</taxon>
        <taxon>Triticeae</taxon>
        <taxon>Triticinae</taxon>
        <taxon>Triticum</taxon>
    </lineage>
</organism>
<reference evidence="1" key="1">
    <citation type="journal article" date="2014" name="Science">
        <title>Structural and functional partitioning of bread wheat chromosome 3B.</title>
        <authorList>
            <person name="Choulet F."/>
            <person name="Alberti A."/>
            <person name="Theil S."/>
            <person name="Glover N."/>
            <person name="Barbe V."/>
            <person name="Daron J."/>
            <person name="Pingault L."/>
            <person name="Sourdille P."/>
            <person name="Couloux A."/>
            <person name="Paux E."/>
            <person name="Leroy P."/>
            <person name="Mangenot S."/>
            <person name="Guilhot N."/>
            <person name="Le Gouis J."/>
            <person name="Balfourier F."/>
            <person name="Alaux M."/>
            <person name="Jamilloux V."/>
            <person name="Poulain J."/>
            <person name="Durand C."/>
            <person name="Bellec A."/>
            <person name="Gaspin C."/>
            <person name="Safar J."/>
            <person name="Dolezel J."/>
            <person name="Rogers J."/>
            <person name="Vandepoele K."/>
            <person name="Aury J.M."/>
            <person name="Mayer K."/>
            <person name="Berges H."/>
            <person name="Quesneville H."/>
            <person name="Wincker P."/>
            <person name="Feuillet C."/>
        </authorList>
    </citation>
    <scope>NUCLEOTIDE SEQUENCE</scope>
</reference>
<gene>
    <name evidence="1" type="ORF">TRAES_3BF113100050CFD_c1</name>
</gene>
<dbReference type="AlphaFoldDB" id="A0A080YUC8"/>
<evidence type="ECO:0008006" key="2">
    <source>
        <dbReference type="Google" id="ProtNLM"/>
    </source>
</evidence>
<protein>
    <recommendedName>
        <fullName evidence="2">Hexosyltransferase</fullName>
    </recommendedName>
</protein>
<sequence length="84" mass="9696">MAGLWMFKLEDVSMGIWINEMKKEGFYVKYENDWWESSCALPGANVDHVPLDQIPENKATYFCSQTVNHNVCSSLLVKLVYGKF</sequence>